<dbReference type="RefSeq" id="WP_107567213.1">
    <property type="nucleotide sequence ID" value="NZ_PYYB01000001.1"/>
</dbReference>
<sequence length="71" mass="7246">MPRRSCEIRLSVDVEDDDLAGVADDGIVPPRSFHGWLGLLATLDALLAAVPSAADVAGAPDEPPMPHGGGS</sequence>
<protein>
    <submittedName>
        <fullName evidence="1">Uncharacterized protein</fullName>
    </submittedName>
</protein>
<evidence type="ECO:0000313" key="2">
    <source>
        <dbReference type="Proteomes" id="UP000240739"/>
    </source>
</evidence>
<organism evidence="1 2">
    <name type="scientific">Paraconexibacter algicola</name>
    <dbReference type="NCBI Taxonomy" id="2133960"/>
    <lineage>
        <taxon>Bacteria</taxon>
        <taxon>Bacillati</taxon>
        <taxon>Actinomycetota</taxon>
        <taxon>Thermoleophilia</taxon>
        <taxon>Solirubrobacterales</taxon>
        <taxon>Paraconexibacteraceae</taxon>
        <taxon>Paraconexibacter</taxon>
    </lineage>
</organism>
<keyword evidence="2" id="KW-1185">Reference proteome</keyword>
<proteinExistence type="predicted"/>
<name>A0A2T4UHQ5_9ACTN</name>
<reference evidence="1 2" key="1">
    <citation type="submission" date="2018-03" db="EMBL/GenBank/DDBJ databases">
        <title>Aquarubrobacter algicola gen. nov., sp. nov., a novel actinobacterium isolated from shallow eutrophic lake during the end of cyanobacterial harmful algal blooms.</title>
        <authorList>
            <person name="Chun S.J."/>
        </authorList>
    </citation>
    <scope>NUCLEOTIDE SEQUENCE [LARGE SCALE GENOMIC DNA]</scope>
    <source>
        <strain evidence="1 2">Seoho-28</strain>
    </source>
</reference>
<accession>A0A2T4UHQ5</accession>
<evidence type="ECO:0000313" key="1">
    <source>
        <dbReference type="EMBL" id="PTL58776.1"/>
    </source>
</evidence>
<dbReference type="AlphaFoldDB" id="A0A2T4UHQ5"/>
<dbReference type="Proteomes" id="UP000240739">
    <property type="component" value="Unassembled WGS sequence"/>
</dbReference>
<gene>
    <name evidence="1" type="ORF">C7Y72_03490</name>
</gene>
<dbReference type="EMBL" id="PYYB01000001">
    <property type="protein sequence ID" value="PTL58776.1"/>
    <property type="molecule type" value="Genomic_DNA"/>
</dbReference>
<comment type="caution">
    <text evidence="1">The sequence shown here is derived from an EMBL/GenBank/DDBJ whole genome shotgun (WGS) entry which is preliminary data.</text>
</comment>